<evidence type="ECO:0000313" key="1">
    <source>
        <dbReference type="Proteomes" id="UP001652625"/>
    </source>
</evidence>
<dbReference type="GeneID" id="136087075"/>
<keyword evidence="1" id="KW-1185">Reference proteome</keyword>
<gene>
    <name evidence="2" type="primary">LOC136087075</name>
</gene>
<proteinExistence type="predicted"/>
<dbReference type="PANTHER" id="PTHR45749:SF35">
    <property type="entry name" value="AC-LIKE TRANSPOSASE-RELATED"/>
    <property type="match status" value="1"/>
</dbReference>
<accession>A0ABM4CUN8</accession>
<organism evidence="1 2">
    <name type="scientific">Hydra vulgaris</name>
    <name type="common">Hydra</name>
    <name type="synonym">Hydra attenuata</name>
    <dbReference type="NCBI Taxonomy" id="6087"/>
    <lineage>
        <taxon>Eukaryota</taxon>
        <taxon>Metazoa</taxon>
        <taxon>Cnidaria</taxon>
        <taxon>Hydrozoa</taxon>
        <taxon>Hydroidolina</taxon>
        <taxon>Anthoathecata</taxon>
        <taxon>Aplanulata</taxon>
        <taxon>Hydridae</taxon>
        <taxon>Hydra</taxon>
    </lineage>
</organism>
<protein>
    <submittedName>
        <fullName evidence="2">Uncharacterized protein LOC136087075</fullName>
    </submittedName>
</protein>
<dbReference type="PANTHER" id="PTHR45749">
    <property type="match status" value="1"/>
</dbReference>
<dbReference type="Proteomes" id="UP001652625">
    <property type="component" value="Chromosome 11"/>
</dbReference>
<evidence type="ECO:0000313" key="2">
    <source>
        <dbReference type="RefSeq" id="XP_065665653.1"/>
    </source>
</evidence>
<reference evidence="2" key="1">
    <citation type="submission" date="2025-08" db="UniProtKB">
        <authorList>
            <consortium name="RefSeq"/>
        </authorList>
    </citation>
    <scope>IDENTIFICATION</scope>
</reference>
<dbReference type="RefSeq" id="XP_065665653.1">
    <property type="nucleotide sequence ID" value="XM_065809581.1"/>
</dbReference>
<sequence length="266" mass="31014">MTIIIRFVDLESTTSHNGGLVKVKEHFLGFIPVEKSTDAFLAKTLIVKLENFNLPIENLRGQGYDINMKDFTIKLLSDTRWESINALKPLQYDLGKIYDDLMQIFEDPRLQTTSVGNSHRNEAKGLADSICKFKFMNVDLNVATPQLNIIKNKLAKMRNDEDFQRIIVDAAEISKEVEIVTNFEKEQIKRRRKKRQFDYETQNEALQDPKEKLKVEFYFNILDTTIQSIAERFKQLQQYNNMFGFLHDIYSISLKSSADILKNCRN</sequence>
<name>A0ABM4CUN8_HYDVU</name>